<proteinExistence type="predicted"/>
<feature type="transmembrane region" description="Helical" evidence="17">
    <location>
        <begin position="351"/>
        <end position="372"/>
    </location>
</feature>
<feature type="transmembrane region" description="Helical" evidence="17">
    <location>
        <begin position="204"/>
        <end position="224"/>
    </location>
</feature>
<evidence type="ECO:0000256" key="16">
    <source>
        <dbReference type="PROSITE-ProRule" id="PRU00421"/>
    </source>
</evidence>
<evidence type="ECO:0000256" key="11">
    <source>
        <dbReference type="ARBA" id="ARBA00044053"/>
    </source>
</evidence>
<dbReference type="PROSITE" id="PS01035">
    <property type="entry name" value="PTS_EIIB_TYPE_1_CYS"/>
    <property type="match status" value="1"/>
</dbReference>
<feature type="transmembrane region" description="Helical" evidence="17">
    <location>
        <begin position="236"/>
        <end position="260"/>
    </location>
</feature>
<evidence type="ECO:0000256" key="5">
    <source>
        <dbReference type="ARBA" id="ARBA00022679"/>
    </source>
</evidence>
<dbReference type="Pfam" id="PF00358">
    <property type="entry name" value="PTS_EIIA_1"/>
    <property type="match status" value="1"/>
</dbReference>
<keyword evidence="6" id="KW-0598">Phosphotransferase system</keyword>
<keyword evidence="4" id="KW-0762">Sugar transport</keyword>
<feature type="transmembrane region" description="Helical" evidence="17">
    <location>
        <begin position="99"/>
        <end position="121"/>
    </location>
</feature>
<keyword evidence="9 17" id="KW-1133">Transmembrane helix</keyword>
<dbReference type="InterPro" id="IPR036878">
    <property type="entry name" value="Glu_permease_IIB"/>
</dbReference>
<reference evidence="21" key="1">
    <citation type="submission" date="2019-11" db="EMBL/GenBank/DDBJ databases">
        <authorList>
            <person name="Feng L."/>
        </authorList>
    </citation>
    <scope>NUCLEOTIDE SEQUENCE</scope>
    <source>
        <strain evidence="21">ECasseliflavusLFYP2</strain>
    </source>
</reference>
<evidence type="ECO:0000259" key="18">
    <source>
        <dbReference type="PROSITE" id="PS51093"/>
    </source>
</evidence>
<dbReference type="InterPro" id="IPR011055">
    <property type="entry name" value="Dup_hybrid_motif"/>
</dbReference>
<evidence type="ECO:0000256" key="12">
    <source>
        <dbReference type="ARBA" id="ARBA00045139"/>
    </source>
</evidence>
<dbReference type="Gene3D" id="3.30.1360.60">
    <property type="entry name" value="Glucose permease domain IIB"/>
    <property type="match status" value="1"/>
</dbReference>
<dbReference type="InterPro" id="IPR011297">
    <property type="entry name" value="PTS_IIABC_b_glu"/>
</dbReference>
<accession>A0A6N3CJ51</accession>
<feature type="domain" description="PTS EIIC type-1" evidence="20">
    <location>
        <begin position="102"/>
        <end position="454"/>
    </location>
</feature>
<evidence type="ECO:0000259" key="19">
    <source>
        <dbReference type="PROSITE" id="PS51098"/>
    </source>
</evidence>
<comment type="catalytic activity">
    <reaction evidence="13">
        <text>N(pros)-phospho-L-histidyl-[protein](out) + sucrose = sucrose 6(G)-phosphate(in) + L-histidyl-[protein]</text>
        <dbReference type="Rhea" id="RHEA:49236"/>
        <dbReference type="Rhea" id="RHEA-COMP:9745"/>
        <dbReference type="Rhea" id="RHEA-COMP:9746"/>
        <dbReference type="ChEBI" id="CHEBI:17992"/>
        <dbReference type="ChEBI" id="CHEBI:29979"/>
        <dbReference type="ChEBI" id="CHEBI:64837"/>
        <dbReference type="ChEBI" id="CHEBI:91002"/>
        <dbReference type="EC" id="2.7.1.211"/>
    </reaction>
</comment>
<dbReference type="EMBL" id="CACRTX010000009">
    <property type="protein sequence ID" value="VYU17026.1"/>
    <property type="molecule type" value="Genomic_DNA"/>
</dbReference>
<evidence type="ECO:0000256" key="4">
    <source>
        <dbReference type="ARBA" id="ARBA00022597"/>
    </source>
</evidence>
<dbReference type="SUPFAM" id="SSF55604">
    <property type="entry name" value="Glucose permease domain IIB"/>
    <property type="match status" value="1"/>
</dbReference>
<dbReference type="GO" id="GO:0005886">
    <property type="term" value="C:plasma membrane"/>
    <property type="evidence" value="ECO:0007669"/>
    <property type="project" value="UniProtKB-SubCell"/>
</dbReference>
<dbReference type="NCBIfam" id="TIGR00830">
    <property type="entry name" value="PTBA"/>
    <property type="match status" value="1"/>
</dbReference>
<dbReference type="Gene3D" id="2.70.70.10">
    <property type="entry name" value="Glucose Permease (Domain IIA)"/>
    <property type="match status" value="1"/>
</dbReference>
<dbReference type="FunFam" id="3.30.1360.60:FF:000001">
    <property type="entry name" value="PTS system glucose-specific IIBC component PtsG"/>
    <property type="match status" value="1"/>
</dbReference>
<organism evidence="21">
    <name type="scientific">Enterococcus casseliflavus</name>
    <name type="common">Enterococcus flavescens</name>
    <dbReference type="NCBI Taxonomy" id="37734"/>
    <lineage>
        <taxon>Bacteria</taxon>
        <taxon>Bacillati</taxon>
        <taxon>Bacillota</taxon>
        <taxon>Bacilli</taxon>
        <taxon>Lactobacillales</taxon>
        <taxon>Enterococcaceae</taxon>
        <taxon>Enterococcus</taxon>
    </lineage>
</organism>
<dbReference type="PANTHER" id="PTHR30175:SF1">
    <property type="entry name" value="PTS SYSTEM ARBUTIN-, CELLOBIOSE-, AND SALICIN-SPECIFIC EIIBC COMPONENT-RELATED"/>
    <property type="match status" value="1"/>
</dbReference>
<evidence type="ECO:0000259" key="20">
    <source>
        <dbReference type="PROSITE" id="PS51103"/>
    </source>
</evidence>
<sequence>MKFENESAAIIRLIGGEKNIDSLVHCATRLRFGLKDDAKANKGELQKLPYVMSVVQSGGQYQVVIGSNVSDYYATISAMAGLSDQETGSSKKTGFNLNAVFEIISGAFSPLIPALAGSGMLKALLTVLTQFNWLSAESSTYVILSAASNAIFYFLPIFLGITLSKRLGANMYVGGVIGAALLEPQFNGLIGVENTNFLGIPVQAVDYATTLFPIFAAIFIYQFVDKFLKKIIYKDIQLFAVPMLSLMIMIPLTVILFGPFGTFFGDLLSGSVMWLFEKSRILSGIVLGGGMTFMVMFGLHWGFTPVTLDNLTRLGGDPIEGMALAAVFAQIGIAVGFFLRAKKHSKMRALAGPVALTGFFAGVTEPIVYGIILRYKRLLPIVAISGGLGGAVLGAFGVTMNAYVFHNIFSLPVYSPLVGYLIGITVSLLSGALLAYFFGVKESELAEFEAEPESEVESILTNAATPIYSPVKGQVMPLAEVEDDVFASGIAGQGIAVIPDEGIIRAPFAGTVVAVFPSKHAIGIKSDQGVELLIHVGLNTVNLNGEFFDVNVENGATIARGDRLLTFDRQAILDKGYQLSTPVIVTNCGPDTVIEYETTAGTIEVEGILFTVNNEG</sequence>
<dbReference type="GO" id="GO:0008982">
    <property type="term" value="F:protein-N(PI)-phosphohistidine-sugar phosphotransferase activity"/>
    <property type="evidence" value="ECO:0007669"/>
    <property type="project" value="InterPro"/>
</dbReference>
<dbReference type="FunFam" id="2.70.70.10:FF:000001">
    <property type="entry name" value="PTS system glucose-specific IIA component"/>
    <property type="match status" value="1"/>
</dbReference>
<keyword evidence="7 17" id="KW-0812">Transmembrane</keyword>
<feature type="transmembrane region" description="Helical" evidence="17">
    <location>
        <begin position="321"/>
        <end position="339"/>
    </location>
</feature>
<evidence type="ECO:0000313" key="21">
    <source>
        <dbReference type="EMBL" id="VYU17026.1"/>
    </source>
</evidence>
<feature type="transmembrane region" description="Helical" evidence="17">
    <location>
        <begin position="141"/>
        <end position="161"/>
    </location>
</feature>
<feature type="transmembrane region" description="Helical" evidence="17">
    <location>
        <begin position="378"/>
        <end position="405"/>
    </location>
</feature>
<name>A0A6N3CJ51_ENTCA</name>
<dbReference type="GO" id="GO:0009401">
    <property type="term" value="P:phosphoenolpyruvate-dependent sugar phosphotransferase system"/>
    <property type="evidence" value="ECO:0007669"/>
    <property type="project" value="UniProtKB-KW"/>
</dbReference>
<evidence type="ECO:0000256" key="3">
    <source>
        <dbReference type="ARBA" id="ARBA00022475"/>
    </source>
</evidence>
<dbReference type="InterPro" id="IPR013013">
    <property type="entry name" value="PTS_EIIC_1"/>
</dbReference>
<comment type="function">
    <text evidence="12">The phosphoenolpyruvate-dependent sugar phosphotransferase system (sugar PTS), a major carbohydrate active transport system, catalyzes the phosphorylation of incoming sugar substrates concomitantly with their translocation across the cell membrane. This system is involved in sucrose transport.</text>
</comment>
<evidence type="ECO:0000256" key="9">
    <source>
        <dbReference type="ARBA" id="ARBA00022989"/>
    </source>
</evidence>
<evidence type="ECO:0000256" key="6">
    <source>
        <dbReference type="ARBA" id="ARBA00022683"/>
    </source>
</evidence>
<dbReference type="Pfam" id="PF00367">
    <property type="entry name" value="PTS_EIIB"/>
    <property type="match status" value="1"/>
</dbReference>
<dbReference type="PANTHER" id="PTHR30175">
    <property type="entry name" value="PHOSPHOTRANSFERASE SYSTEM TRANSPORT PROTEIN"/>
    <property type="match status" value="1"/>
</dbReference>
<keyword evidence="3" id="KW-1003">Cell membrane</keyword>
<evidence type="ECO:0000256" key="10">
    <source>
        <dbReference type="ARBA" id="ARBA00023136"/>
    </source>
</evidence>
<evidence type="ECO:0000256" key="13">
    <source>
        <dbReference type="ARBA" id="ARBA00048931"/>
    </source>
</evidence>
<feature type="domain" description="PTS EIIB type-1" evidence="19">
    <location>
        <begin position="4"/>
        <end position="86"/>
    </location>
</feature>
<dbReference type="EC" id="2.7.1.211" evidence="11"/>
<feature type="domain" description="PTS EIIA type-1" evidence="18">
    <location>
        <begin position="483"/>
        <end position="587"/>
    </location>
</feature>
<evidence type="ECO:0000256" key="7">
    <source>
        <dbReference type="ARBA" id="ARBA00022692"/>
    </source>
</evidence>
<keyword evidence="2" id="KW-0813">Transport</keyword>
<dbReference type="NCBIfam" id="TIGR01995">
    <property type="entry name" value="PTS-II-ABC-beta"/>
    <property type="match status" value="1"/>
</dbReference>
<keyword evidence="8" id="KW-0418">Kinase</keyword>
<evidence type="ECO:0000256" key="15">
    <source>
        <dbReference type="ARBA" id="ARBA00081008"/>
    </source>
</evidence>
<dbReference type="InterPro" id="IPR001996">
    <property type="entry name" value="PTS_IIB_1"/>
</dbReference>
<dbReference type="PROSITE" id="PS51093">
    <property type="entry name" value="PTS_EIIA_TYPE_1"/>
    <property type="match status" value="1"/>
</dbReference>
<feature type="transmembrane region" description="Helical" evidence="17">
    <location>
        <begin position="417"/>
        <end position="438"/>
    </location>
</feature>
<feature type="transmembrane region" description="Helical" evidence="17">
    <location>
        <begin position="281"/>
        <end position="301"/>
    </location>
</feature>
<dbReference type="CDD" id="cd00212">
    <property type="entry name" value="PTS_IIB_glc"/>
    <property type="match status" value="1"/>
</dbReference>
<dbReference type="InterPro" id="IPR050558">
    <property type="entry name" value="PTS_Sugar-Specific_Components"/>
</dbReference>
<keyword evidence="10 17" id="KW-0472">Membrane</keyword>
<dbReference type="InterPro" id="IPR001127">
    <property type="entry name" value="PTS_EIIA_1_perm"/>
</dbReference>
<dbReference type="GO" id="GO:0016301">
    <property type="term" value="F:kinase activity"/>
    <property type="evidence" value="ECO:0007669"/>
    <property type="project" value="UniProtKB-KW"/>
</dbReference>
<dbReference type="PROSITE" id="PS00371">
    <property type="entry name" value="PTS_EIIA_TYPE_1_HIS"/>
    <property type="match status" value="1"/>
</dbReference>
<feature type="active site" description="Phosphocysteine intermediate; for EIIB activity" evidence="16">
    <location>
        <position position="26"/>
    </location>
</feature>
<dbReference type="AlphaFoldDB" id="A0A6N3CJ51"/>
<gene>
    <name evidence="21" type="primary">bglF_9</name>
    <name evidence="21" type="ORF">ECLFYP2_02628</name>
</gene>
<dbReference type="SUPFAM" id="SSF51261">
    <property type="entry name" value="Duplicated hybrid motif"/>
    <property type="match status" value="1"/>
</dbReference>
<dbReference type="RefSeq" id="WP_421758119.1">
    <property type="nucleotide sequence ID" value="NZ_CACRTX010000009.1"/>
</dbReference>
<dbReference type="InterPro" id="IPR003352">
    <property type="entry name" value="PTS_EIIC"/>
</dbReference>
<comment type="subcellular location">
    <subcellularLocation>
        <location evidence="1">Cell membrane</location>
        <topology evidence="1">Multi-pass membrane protein</topology>
    </subcellularLocation>
</comment>
<protein>
    <recommendedName>
        <fullName evidence="14">PTS system sucrose-specific EIIBCA component</fullName>
        <ecNumber evidence="11">2.7.1.211</ecNumber>
    </recommendedName>
    <alternativeName>
        <fullName evidence="15">EIIBCA-Scr</fullName>
    </alternativeName>
</protein>
<dbReference type="Pfam" id="PF02378">
    <property type="entry name" value="PTS_EIIC"/>
    <property type="match status" value="1"/>
</dbReference>
<evidence type="ECO:0000256" key="14">
    <source>
        <dbReference type="ARBA" id="ARBA00074554"/>
    </source>
</evidence>
<evidence type="ECO:0000256" key="8">
    <source>
        <dbReference type="ARBA" id="ARBA00022777"/>
    </source>
</evidence>
<evidence type="ECO:0000256" key="17">
    <source>
        <dbReference type="SAM" id="Phobius"/>
    </source>
</evidence>
<evidence type="ECO:0000256" key="1">
    <source>
        <dbReference type="ARBA" id="ARBA00004651"/>
    </source>
</evidence>
<dbReference type="InterPro" id="IPR018113">
    <property type="entry name" value="PTrfase_EIIB_Cys"/>
</dbReference>
<dbReference type="PROSITE" id="PS51103">
    <property type="entry name" value="PTS_EIIC_TYPE_1"/>
    <property type="match status" value="1"/>
</dbReference>
<evidence type="ECO:0000256" key="2">
    <source>
        <dbReference type="ARBA" id="ARBA00022448"/>
    </source>
</evidence>
<dbReference type="PROSITE" id="PS51098">
    <property type="entry name" value="PTS_EIIB_TYPE_1"/>
    <property type="match status" value="1"/>
</dbReference>
<keyword evidence="5" id="KW-0808">Transferase</keyword>